<dbReference type="Gene3D" id="3.10.180.10">
    <property type="entry name" value="2,3-Dihydroxybiphenyl 1,2-Dioxygenase, domain 1"/>
    <property type="match status" value="1"/>
</dbReference>
<gene>
    <name evidence="2" type="ORF">REIFOR_02465</name>
</gene>
<protein>
    <submittedName>
        <fullName evidence="2">Lactoylglutathione lyase</fullName>
        <ecNumber evidence="2">4.4.1.5</ecNumber>
    </submittedName>
</protein>
<dbReference type="PANTHER" id="PTHR10374">
    <property type="entry name" value="LACTOYLGLUTATHIONE LYASE GLYOXALASE I"/>
    <property type="match status" value="1"/>
</dbReference>
<accession>A0A2K8KS82</accession>
<dbReference type="KEGG" id="rfo:REIFOR_02465"/>
<dbReference type="Pfam" id="PF00903">
    <property type="entry name" value="Glyoxalase"/>
    <property type="match status" value="1"/>
</dbReference>
<organism evidence="2 3">
    <name type="scientific">Reinekea forsetii</name>
    <dbReference type="NCBI Taxonomy" id="1336806"/>
    <lineage>
        <taxon>Bacteria</taxon>
        <taxon>Pseudomonadati</taxon>
        <taxon>Pseudomonadota</taxon>
        <taxon>Gammaproteobacteria</taxon>
        <taxon>Oceanospirillales</taxon>
        <taxon>Saccharospirillaceae</taxon>
        <taxon>Reinekea</taxon>
    </lineage>
</organism>
<dbReference type="GO" id="GO:0004462">
    <property type="term" value="F:lactoylglutathione lyase activity"/>
    <property type="evidence" value="ECO:0007669"/>
    <property type="project" value="UniProtKB-EC"/>
</dbReference>
<evidence type="ECO:0000313" key="3">
    <source>
        <dbReference type="Proteomes" id="UP000229757"/>
    </source>
</evidence>
<dbReference type="InterPro" id="IPR037523">
    <property type="entry name" value="VOC_core"/>
</dbReference>
<dbReference type="InterPro" id="IPR004360">
    <property type="entry name" value="Glyas_Fos-R_dOase_dom"/>
</dbReference>
<dbReference type="PANTHER" id="PTHR10374:SF30">
    <property type="entry name" value="LACTOYLGLUTATHIONE LYASE"/>
    <property type="match status" value="1"/>
</dbReference>
<proteinExistence type="predicted"/>
<dbReference type="SUPFAM" id="SSF54593">
    <property type="entry name" value="Glyoxalase/Bleomycin resistance protein/Dihydroxybiphenyl dioxygenase"/>
    <property type="match status" value="1"/>
</dbReference>
<name>A0A2K8KS82_9GAMM</name>
<dbReference type="InterPro" id="IPR029068">
    <property type="entry name" value="Glyas_Bleomycin-R_OHBP_Dase"/>
</dbReference>
<keyword evidence="2" id="KW-0456">Lyase</keyword>
<dbReference type="Proteomes" id="UP000229757">
    <property type="component" value="Chromosome"/>
</dbReference>
<dbReference type="AlphaFoldDB" id="A0A2K8KS82"/>
<keyword evidence="3" id="KW-1185">Reference proteome</keyword>
<dbReference type="EMBL" id="CP011797">
    <property type="protein sequence ID" value="ATX77590.1"/>
    <property type="molecule type" value="Genomic_DNA"/>
</dbReference>
<evidence type="ECO:0000313" key="2">
    <source>
        <dbReference type="EMBL" id="ATX77590.1"/>
    </source>
</evidence>
<feature type="domain" description="VOC" evidence="1">
    <location>
        <begin position="1"/>
        <end position="113"/>
    </location>
</feature>
<evidence type="ECO:0000259" key="1">
    <source>
        <dbReference type="PROSITE" id="PS51819"/>
    </source>
</evidence>
<dbReference type="EC" id="4.4.1.5" evidence="2"/>
<sequence>MLRVRDLTKTLTFFQALGITQVRRIDEANGRFTLVYLTDKAGTFEIELTHNWDQDKDYLNGDNFGHIAVGVDNIYESCETLMALGATLARPPRDGRMAFIKSPDNISIELLQQGPITAPGKPWNEMPNIGTW</sequence>
<dbReference type="PROSITE" id="PS51819">
    <property type="entry name" value="VOC"/>
    <property type="match status" value="1"/>
</dbReference>
<reference evidence="2 3" key="1">
    <citation type="journal article" date="2017" name="Environ. Microbiol.">
        <title>Genomic and physiological analyses of 'Reinekea forsetii' reveal a versatile opportunistic lifestyle during spring algae blooms.</title>
        <authorList>
            <person name="Avci B."/>
            <person name="Hahnke R.L."/>
            <person name="Chafee M."/>
            <person name="Fischer T."/>
            <person name="Gruber-Vodicka H."/>
            <person name="Tegetmeyer H.E."/>
            <person name="Harder J."/>
            <person name="Fuchs B.M."/>
            <person name="Amann R.I."/>
            <person name="Teeling H."/>
        </authorList>
    </citation>
    <scope>NUCLEOTIDE SEQUENCE [LARGE SCALE GENOMIC DNA]</scope>
    <source>
        <strain evidence="2 3">Hel1_31_D35</strain>
    </source>
</reference>